<dbReference type="EMBL" id="CP002349">
    <property type="protein sequence ID" value="ADR23738.1"/>
    <property type="molecule type" value="Genomic_DNA"/>
</dbReference>
<gene>
    <name evidence="3" type="ordered locus">Ftrac_3771</name>
</gene>
<dbReference type="InterPro" id="IPR001387">
    <property type="entry name" value="Cro/C1-type_HTH"/>
</dbReference>
<dbReference type="PROSITE" id="PS50943">
    <property type="entry name" value="HTH_CROC1"/>
    <property type="match status" value="1"/>
</dbReference>
<dbReference type="STRING" id="643867.Ftrac_3771"/>
<dbReference type="PANTHER" id="PTHR46558">
    <property type="entry name" value="TRACRIPTIONAL REGULATORY PROTEIN-RELATED-RELATED"/>
    <property type="match status" value="1"/>
</dbReference>
<dbReference type="Proteomes" id="UP000008720">
    <property type="component" value="Chromosome"/>
</dbReference>
<accession>E4TR86</accession>
<keyword evidence="4" id="KW-1185">Reference proteome</keyword>
<dbReference type="eggNOG" id="COG1476">
    <property type="taxonomic scope" value="Bacteria"/>
</dbReference>
<evidence type="ECO:0000313" key="4">
    <source>
        <dbReference type="Proteomes" id="UP000008720"/>
    </source>
</evidence>
<dbReference type="SUPFAM" id="SSF47413">
    <property type="entry name" value="lambda repressor-like DNA-binding domains"/>
    <property type="match status" value="1"/>
</dbReference>
<organism evidence="3 4">
    <name type="scientific">Marivirga tractuosa (strain ATCC 23168 / DSM 4126 / NBRC 15989 / NCIMB 1408 / VKM B-1430 / H-43)</name>
    <name type="common">Microscilla tractuosa</name>
    <name type="synonym">Flexibacter tractuosus</name>
    <dbReference type="NCBI Taxonomy" id="643867"/>
    <lineage>
        <taxon>Bacteria</taxon>
        <taxon>Pseudomonadati</taxon>
        <taxon>Bacteroidota</taxon>
        <taxon>Cytophagia</taxon>
        <taxon>Cytophagales</taxon>
        <taxon>Marivirgaceae</taxon>
        <taxon>Marivirga</taxon>
    </lineage>
</organism>
<reference evidence="3 4" key="1">
    <citation type="journal article" date="2011" name="Stand. Genomic Sci.">
        <title>Complete genome sequence of Marivirga tractuosa type strain (H-43).</title>
        <authorList>
            <person name="Pagani I."/>
            <person name="Chertkov O."/>
            <person name="Lapidus A."/>
            <person name="Lucas S."/>
            <person name="Del Rio T.G."/>
            <person name="Tice H."/>
            <person name="Copeland A."/>
            <person name="Cheng J.F."/>
            <person name="Nolan M."/>
            <person name="Saunders E."/>
            <person name="Pitluck S."/>
            <person name="Held B."/>
            <person name="Goodwin L."/>
            <person name="Liolios K."/>
            <person name="Ovchinikova G."/>
            <person name="Ivanova N."/>
            <person name="Mavromatis K."/>
            <person name="Pati A."/>
            <person name="Chen A."/>
            <person name="Palaniappan K."/>
            <person name="Land M."/>
            <person name="Hauser L."/>
            <person name="Jeffries C.D."/>
            <person name="Detter J.C."/>
            <person name="Han C."/>
            <person name="Tapia R."/>
            <person name="Ngatchou-Djao O.D."/>
            <person name="Rohde M."/>
            <person name="Goker M."/>
            <person name="Spring S."/>
            <person name="Sikorski J."/>
            <person name="Woyke T."/>
            <person name="Bristow J."/>
            <person name="Eisen J.A."/>
            <person name="Markowitz V."/>
            <person name="Hugenholtz P."/>
            <person name="Klenk H.P."/>
            <person name="Kyrpides N.C."/>
        </authorList>
    </citation>
    <scope>NUCLEOTIDE SEQUENCE [LARGE SCALE GENOMIC DNA]</scope>
    <source>
        <strain evidence="4">ATCC 23168 / DSM 4126 / NBRC 15989 / NCIMB 1408 / VKM B-1430 / H-43</strain>
    </source>
</reference>
<sequence length="69" mass="7957">MKNLIKVERARHSLSQTDLAEKCGVTRQTIYAIEKGKFTPSVILAFKISRILSISIEDLFIMEDKDFRI</sequence>
<dbReference type="InterPro" id="IPR010982">
    <property type="entry name" value="Lambda_DNA-bd_dom_sf"/>
</dbReference>
<proteinExistence type="predicted"/>
<dbReference type="Pfam" id="PF01381">
    <property type="entry name" value="HTH_3"/>
    <property type="match status" value="1"/>
</dbReference>
<name>E4TR86_MARTH</name>
<feature type="domain" description="HTH cro/C1-type" evidence="2">
    <location>
        <begin position="5"/>
        <end position="59"/>
    </location>
</feature>
<dbReference type="RefSeq" id="WP_013455880.1">
    <property type="nucleotide sequence ID" value="NC_014759.1"/>
</dbReference>
<keyword evidence="1" id="KW-0238">DNA-binding</keyword>
<dbReference type="OrthoDB" id="1357763at2"/>
<dbReference type="PANTHER" id="PTHR46558:SF4">
    <property type="entry name" value="DNA-BIDING PHAGE PROTEIN"/>
    <property type="match status" value="1"/>
</dbReference>
<protein>
    <submittedName>
        <fullName evidence="3">Transcriptional regulator, XRE family</fullName>
    </submittedName>
</protein>
<dbReference type="AlphaFoldDB" id="E4TR86"/>
<dbReference type="KEGG" id="mtt:Ftrac_3771"/>
<dbReference type="Gene3D" id="1.10.260.40">
    <property type="entry name" value="lambda repressor-like DNA-binding domains"/>
    <property type="match status" value="1"/>
</dbReference>
<dbReference type="HOGENOM" id="CLU_066192_44_1_10"/>
<evidence type="ECO:0000256" key="1">
    <source>
        <dbReference type="ARBA" id="ARBA00023125"/>
    </source>
</evidence>
<dbReference type="SMART" id="SM00530">
    <property type="entry name" value="HTH_XRE"/>
    <property type="match status" value="1"/>
</dbReference>
<evidence type="ECO:0000259" key="2">
    <source>
        <dbReference type="PROSITE" id="PS50943"/>
    </source>
</evidence>
<dbReference type="GO" id="GO:0003677">
    <property type="term" value="F:DNA binding"/>
    <property type="evidence" value="ECO:0007669"/>
    <property type="project" value="UniProtKB-KW"/>
</dbReference>
<evidence type="ECO:0000313" key="3">
    <source>
        <dbReference type="EMBL" id="ADR23738.1"/>
    </source>
</evidence>
<dbReference type="CDD" id="cd00093">
    <property type="entry name" value="HTH_XRE"/>
    <property type="match status" value="1"/>
</dbReference>